<feature type="transmembrane region" description="Helical" evidence="5">
    <location>
        <begin position="543"/>
        <end position="562"/>
    </location>
</feature>
<dbReference type="AlphaFoldDB" id="A0A4R9G4G9"/>
<sequence>MSKGTIGFFGENFKSLKRAANIIFFSVLFMWMGFDPAVSRNSLYELIVGGFFIVSLGYAYLWLRRDQRRKRILDFGLLFGLIYSSVSTALFTSYLINTEIPRLKMFGRFAYMGVIVFLIIRYVRGASRVGTNLILACFYGSLPFLALQLQTPYKGALTFFFLLGILADRILGFRTVKVLRYRAPKSFVLFLLLYALLPWLYAGFKTPVLDFADGFFLQGIPICLFLLFVNIEPSSWSSMVQRSVGTLFIVSGFFLFAALSFFSFQNGLASLIFVKKTILAGTNTNDIATLLSLSMPWVLHGFFCSQKWKARTFFLVCFCLLAAATFVIHVRGLYIAFFATVFVFFFLKFVSEKLRLMFVGILVVFLGLFAWIFFQNFKFPLFDNFHSLWARTLLWRLALRALADNWLFGIGGFQYKGLLVWGNPLDLPPGVFMQEDLGRIHVHNLFLQVGLNWGFFPALGLLGCFFFALFPFLKADKIQFRSSAFGFRISLFCFGVYSMANYSFNIAGLHTAFSLLLFASLPPEFSAPIKNGISVFAKGIGRYISVGVAFLFLCSACFLLHIESLHSEQVALTKGFRSRNLLNDLVLDESFVDDQKIVKLREAFSISERLVRVFPKDPIFLEESAELARVLYSKTREDRFSHVAIERFEACTSYSSNPWFCFYNLERLKPNDNSENYKKSMRKFNPFLLPLEKRSPF</sequence>
<feature type="transmembrane region" description="Helical" evidence="5">
    <location>
        <begin position="153"/>
        <end position="171"/>
    </location>
</feature>
<feature type="transmembrane region" description="Helical" evidence="5">
    <location>
        <begin position="106"/>
        <end position="123"/>
    </location>
</feature>
<keyword evidence="7" id="KW-0436">Ligase</keyword>
<reference evidence="7" key="1">
    <citation type="journal article" date="2019" name="PLoS Negl. Trop. Dis.">
        <title>Revisiting the worldwide diversity of Leptospira species in the environment.</title>
        <authorList>
            <person name="Vincent A.T."/>
            <person name="Schiettekatte O."/>
            <person name="Bourhy P."/>
            <person name="Veyrier F.J."/>
            <person name="Picardeau M."/>
        </authorList>
    </citation>
    <scope>NUCLEOTIDE SEQUENCE [LARGE SCALE GENOMIC DNA]</scope>
    <source>
        <strain evidence="7">SSW15</strain>
    </source>
</reference>
<feature type="transmembrane region" description="Helical" evidence="5">
    <location>
        <begin position="310"/>
        <end position="328"/>
    </location>
</feature>
<evidence type="ECO:0000259" key="6">
    <source>
        <dbReference type="Pfam" id="PF04932"/>
    </source>
</evidence>
<dbReference type="GO" id="GO:0016020">
    <property type="term" value="C:membrane"/>
    <property type="evidence" value="ECO:0007669"/>
    <property type="project" value="UniProtKB-SubCell"/>
</dbReference>
<evidence type="ECO:0000256" key="3">
    <source>
        <dbReference type="ARBA" id="ARBA00022989"/>
    </source>
</evidence>
<feature type="transmembrane region" description="Helical" evidence="5">
    <location>
        <begin position="20"/>
        <end position="37"/>
    </location>
</feature>
<feature type="transmembrane region" description="Helical" evidence="5">
    <location>
        <begin position="214"/>
        <end position="231"/>
    </location>
</feature>
<evidence type="ECO:0000313" key="7">
    <source>
        <dbReference type="EMBL" id="TGK06231.1"/>
    </source>
</evidence>
<evidence type="ECO:0000313" key="8">
    <source>
        <dbReference type="Proteomes" id="UP000298458"/>
    </source>
</evidence>
<feature type="transmembrane region" description="Helical" evidence="5">
    <location>
        <begin position="75"/>
        <end position="94"/>
    </location>
</feature>
<dbReference type="Proteomes" id="UP000298458">
    <property type="component" value="Unassembled WGS sequence"/>
</dbReference>
<dbReference type="GO" id="GO:0016874">
    <property type="term" value="F:ligase activity"/>
    <property type="evidence" value="ECO:0007669"/>
    <property type="project" value="UniProtKB-KW"/>
</dbReference>
<evidence type="ECO:0000256" key="2">
    <source>
        <dbReference type="ARBA" id="ARBA00022692"/>
    </source>
</evidence>
<feature type="transmembrane region" description="Helical" evidence="5">
    <location>
        <begin position="334"/>
        <end position="350"/>
    </location>
</feature>
<feature type="transmembrane region" description="Helical" evidence="5">
    <location>
        <begin position="453"/>
        <end position="473"/>
    </location>
</feature>
<feature type="transmembrane region" description="Helical" evidence="5">
    <location>
        <begin position="183"/>
        <end position="202"/>
    </location>
</feature>
<accession>A0A4R9G4G9</accession>
<feature type="domain" description="O-antigen ligase-related" evidence="6">
    <location>
        <begin position="318"/>
        <end position="458"/>
    </location>
</feature>
<dbReference type="InterPro" id="IPR007016">
    <property type="entry name" value="O-antigen_ligase-rel_domated"/>
</dbReference>
<proteinExistence type="predicted"/>
<feature type="transmembrane region" description="Helical" evidence="5">
    <location>
        <begin position="130"/>
        <end position="147"/>
    </location>
</feature>
<organism evidence="7 8">
    <name type="scientific">Leptospira fletcheri</name>
    <dbReference type="NCBI Taxonomy" id="2484981"/>
    <lineage>
        <taxon>Bacteria</taxon>
        <taxon>Pseudomonadati</taxon>
        <taxon>Spirochaetota</taxon>
        <taxon>Spirochaetia</taxon>
        <taxon>Leptospirales</taxon>
        <taxon>Leptospiraceae</taxon>
        <taxon>Leptospira</taxon>
    </lineage>
</organism>
<dbReference type="EMBL" id="RQET01000014">
    <property type="protein sequence ID" value="TGK06231.1"/>
    <property type="molecule type" value="Genomic_DNA"/>
</dbReference>
<feature type="transmembrane region" description="Helical" evidence="5">
    <location>
        <begin position="284"/>
        <end position="303"/>
    </location>
</feature>
<feature type="transmembrane region" description="Helical" evidence="5">
    <location>
        <begin position="243"/>
        <end position="264"/>
    </location>
</feature>
<comment type="caution">
    <text evidence="7">The sequence shown here is derived from an EMBL/GenBank/DDBJ whole genome shotgun (WGS) entry which is preliminary data.</text>
</comment>
<keyword evidence="2 5" id="KW-0812">Transmembrane</keyword>
<gene>
    <name evidence="7" type="ORF">EHO60_16715</name>
</gene>
<dbReference type="InterPro" id="IPR051533">
    <property type="entry name" value="WaaL-like"/>
</dbReference>
<keyword evidence="8" id="KW-1185">Reference proteome</keyword>
<feature type="transmembrane region" description="Helical" evidence="5">
    <location>
        <begin position="357"/>
        <end position="374"/>
    </location>
</feature>
<evidence type="ECO:0000256" key="1">
    <source>
        <dbReference type="ARBA" id="ARBA00004141"/>
    </source>
</evidence>
<dbReference type="RefSeq" id="WP_135769358.1">
    <property type="nucleotide sequence ID" value="NZ_RQET01000014.1"/>
</dbReference>
<name>A0A4R9G4G9_9LEPT</name>
<feature type="transmembrane region" description="Helical" evidence="5">
    <location>
        <begin position="43"/>
        <end position="63"/>
    </location>
</feature>
<protein>
    <submittedName>
        <fullName evidence="7">O-antigen ligase family protein</fullName>
    </submittedName>
</protein>
<dbReference type="Pfam" id="PF04932">
    <property type="entry name" value="Wzy_C"/>
    <property type="match status" value="1"/>
</dbReference>
<comment type="subcellular location">
    <subcellularLocation>
        <location evidence="1">Membrane</location>
        <topology evidence="1">Multi-pass membrane protein</topology>
    </subcellularLocation>
</comment>
<keyword evidence="3 5" id="KW-1133">Transmembrane helix</keyword>
<feature type="transmembrane region" description="Helical" evidence="5">
    <location>
        <begin position="485"/>
        <end position="500"/>
    </location>
</feature>
<keyword evidence="4 5" id="KW-0472">Membrane</keyword>
<dbReference type="PANTHER" id="PTHR37422:SF13">
    <property type="entry name" value="LIPOPOLYSACCHARIDE BIOSYNTHESIS PROTEIN PA4999-RELATED"/>
    <property type="match status" value="1"/>
</dbReference>
<dbReference type="PANTHER" id="PTHR37422">
    <property type="entry name" value="TEICHURONIC ACID BIOSYNTHESIS PROTEIN TUAE"/>
    <property type="match status" value="1"/>
</dbReference>
<evidence type="ECO:0000256" key="5">
    <source>
        <dbReference type="SAM" id="Phobius"/>
    </source>
</evidence>
<dbReference type="OrthoDB" id="311697at2"/>
<evidence type="ECO:0000256" key="4">
    <source>
        <dbReference type="ARBA" id="ARBA00023136"/>
    </source>
</evidence>